<gene>
    <name evidence="1" type="ORF">KC01_LOCUS9224</name>
</gene>
<dbReference type="Proteomes" id="UP001497482">
    <property type="component" value="Chromosome 13"/>
</dbReference>
<dbReference type="EMBL" id="OZ035835">
    <property type="protein sequence ID" value="CAL1577985.1"/>
    <property type="molecule type" value="Genomic_DNA"/>
</dbReference>
<proteinExistence type="predicted"/>
<reference evidence="1 2" key="1">
    <citation type="submission" date="2024-04" db="EMBL/GenBank/DDBJ databases">
        <authorList>
            <person name="Waldvogel A.-M."/>
            <person name="Schoenle A."/>
        </authorList>
    </citation>
    <scope>NUCLEOTIDE SEQUENCE [LARGE SCALE GENOMIC DNA]</scope>
</reference>
<accession>A0AAV2JKF2</accession>
<protein>
    <submittedName>
        <fullName evidence="1">Uncharacterized protein</fullName>
    </submittedName>
</protein>
<evidence type="ECO:0000313" key="1">
    <source>
        <dbReference type="EMBL" id="CAL1577985.1"/>
    </source>
</evidence>
<sequence length="184" mass="20937">MSPLLPPHSTPNLQCPHHQHPALLEEEHHHYHQDGRDPRLSLPPLLLGMTTTLRDCPRGSPLSTVLPLLLPIGLDPYHHLQMRGLHLWDATNPQYAQGLFPLFLHPAVVRAVSDRQQRPLQWDVQGQSRSAVCMVGDHLFLQTGLEQEHLYHHHQWAMAFKTLITTICRKTYPSKLAKGEAKGQ</sequence>
<dbReference type="AlphaFoldDB" id="A0AAV2JKF2"/>
<evidence type="ECO:0000313" key="2">
    <source>
        <dbReference type="Proteomes" id="UP001497482"/>
    </source>
</evidence>
<name>A0AAV2JKF2_KNICA</name>
<organism evidence="1 2">
    <name type="scientific">Knipowitschia caucasica</name>
    <name type="common">Caucasian dwarf goby</name>
    <name type="synonym">Pomatoschistus caucasicus</name>
    <dbReference type="NCBI Taxonomy" id="637954"/>
    <lineage>
        <taxon>Eukaryota</taxon>
        <taxon>Metazoa</taxon>
        <taxon>Chordata</taxon>
        <taxon>Craniata</taxon>
        <taxon>Vertebrata</taxon>
        <taxon>Euteleostomi</taxon>
        <taxon>Actinopterygii</taxon>
        <taxon>Neopterygii</taxon>
        <taxon>Teleostei</taxon>
        <taxon>Neoteleostei</taxon>
        <taxon>Acanthomorphata</taxon>
        <taxon>Gobiaria</taxon>
        <taxon>Gobiiformes</taxon>
        <taxon>Gobioidei</taxon>
        <taxon>Gobiidae</taxon>
        <taxon>Gobiinae</taxon>
        <taxon>Knipowitschia</taxon>
    </lineage>
</organism>
<keyword evidence="2" id="KW-1185">Reference proteome</keyword>